<dbReference type="InterPro" id="IPR050922">
    <property type="entry name" value="LytR/CpsA/Psr_CW_biosynth"/>
</dbReference>
<dbReference type="PANTHER" id="PTHR33392:SF6">
    <property type="entry name" value="POLYISOPRENYL-TEICHOIC ACID--PEPTIDOGLYCAN TEICHOIC ACID TRANSFERASE TAGU"/>
    <property type="match status" value="1"/>
</dbReference>
<comment type="similarity">
    <text evidence="1">Belongs to the LytR/CpsA/Psr (LCP) family.</text>
</comment>
<feature type="domain" description="Cell envelope-related transcriptional attenuator" evidence="4">
    <location>
        <begin position="162"/>
        <end position="316"/>
    </location>
</feature>
<keyword evidence="6" id="KW-1185">Reference proteome</keyword>
<dbReference type="RefSeq" id="WP_062277381.1">
    <property type="nucleotide sequence ID" value="NZ_DF968179.1"/>
</dbReference>
<evidence type="ECO:0000256" key="1">
    <source>
        <dbReference type="ARBA" id="ARBA00006068"/>
    </source>
</evidence>
<accession>A0A0K8P9K8</accession>
<sequence length="517" mass="56822">MEQKQFPQNPYGQKPMPQNNAPQNPMQYPQHPQKPGQPVSFPPQQNPKGKQPKKNKKFIILGIFAGIGLLIGSLVFLQVNKYAKSMTIISLPGAPVIDDSGKQAVNPTEESLGTLQPDIDSELDMSQLGAEKGQSWDGSTRITCLAMGMDYRDWEAGEKYSRTDSMMLLTYDPITKYAGMLSIPRDLWVSIPNHGYGRINTAYFLGEAEHLPGGGPQLATDTVELLLGVDIQYYAVISFEGFVDFIDSIDKLAINVKEGITVDPIGPGNTVTLLPGVQDLDGKTALAYARFRYSEGGDFERAQRQQDVLYALYEQMVWQLPKMLMKSDQLYASLSKALITNLTFEDMMKIAWTVVDLKPYQIIKSVIAPPYQVEYGKTADGTQQILIPIPDKIREARDVIFSTSIAASPVTVSEDRASLIKAEGARITLINGSSNPDILDRTIAYLQSFGITIVNTGQGANSAYNSLEINSGKPFTAKFLTELMAIPTGAITMNYIPNNGVDLVLTITDAWAANNPM</sequence>
<keyword evidence="3" id="KW-0812">Transmembrane</keyword>
<dbReference type="InterPro" id="IPR004474">
    <property type="entry name" value="LytR_CpsA_psr"/>
</dbReference>
<dbReference type="PANTHER" id="PTHR33392">
    <property type="entry name" value="POLYISOPRENYL-TEICHOIC ACID--PEPTIDOGLYCAN TEICHOIC ACID TRANSFERASE TAGU"/>
    <property type="match status" value="1"/>
</dbReference>
<feature type="compositionally biased region" description="Low complexity" evidence="2">
    <location>
        <begin position="13"/>
        <end position="30"/>
    </location>
</feature>
<gene>
    <name evidence="5" type="ORF">ATC1_11244</name>
</gene>
<dbReference type="EMBL" id="DF968179">
    <property type="protein sequence ID" value="GAP39316.1"/>
    <property type="molecule type" value="Genomic_DNA"/>
</dbReference>
<keyword evidence="3" id="KW-0472">Membrane</keyword>
<dbReference type="AlphaFoldDB" id="A0A0K8P9K8"/>
<feature type="compositionally biased region" description="Polar residues" evidence="2">
    <location>
        <begin position="1"/>
        <end position="11"/>
    </location>
</feature>
<dbReference type="Proteomes" id="UP000053370">
    <property type="component" value="Unassembled WGS sequence"/>
</dbReference>
<dbReference type="Gene3D" id="3.40.630.190">
    <property type="entry name" value="LCP protein"/>
    <property type="match status" value="1"/>
</dbReference>
<evidence type="ECO:0000256" key="2">
    <source>
        <dbReference type="SAM" id="MobiDB-lite"/>
    </source>
</evidence>
<feature type="transmembrane region" description="Helical" evidence="3">
    <location>
        <begin position="58"/>
        <end position="77"/>
    </location>
</feature>
<evidence type="ECO:0000313" key="6">
    <source>
        <dbReference type="Proteomes" id="UP000053370"/>
    </source>
</evidence>
<keyword evidence="3" id="KW-1133">Transmembrane helix</keyword>
<evidence type="ECO:0000256" key="3">
    <source>
        <dbReference type="SAM" id="Phobius"/>
    </source>
</evidence>
<feature type="region of interest" description="Disordered" evidence="2">
    <location>
        <begin position="1"/>
        <end position="53"/>
    </location>
</feature>
<proteinExistence type="inferred from homology"/>
<dbReference type="STRING" id="1678840.ATC1_11244"/>
<evidence type="ECO:0000259" key="4">
    <source>
        <dbReference type="Pfam" id="PF03816"/>
    </source>
</evidence>
<dbReference type="Pfam" id="PF03816">
    <property type="entry name" value="LytR_cpsA_psr"/>
    <property type="match status" value="1"/>
</dbReference>
<organism evidence="5">
    <name type="scientific">Flexilinea flocculi</name>
    <dbReference type="NCBI Taxonomy" id="1678840"/>
    <lineage>
        <taxon>Bacteria</taxon>
        <taxon>Bacillati</taxon>
        <taxon>Chloroflexota</taxon>
        <taxon>Anaerolineae</taxon>
        <taxon>Anaerolineales</taxon>
        <taxon>Anaerolineaceae</taxon>
        <taxon>Flexilinea</taxon>
    </lineage>
</organism>
<evidence type="ECO:0000313" key="5">
    <source>
        <dbReference type="EMBL" id="GAP39316.1"/>
    </source>
</evidence>
<dbReference type="OrthoDB" id="305468at2"/>
<reference evidence="5" key="1">
    <citation type="journal article" date="2015" name="Genome Announc.">
        <title>Draft Genome Sequence of Anaerolineae Strain TC1, a Novel Isolate from a Methanogenic Wastewater Treatment System.</title>
        <authorList>
            <person name="Matsuura N."/>
            <person name="Tourlousse D.M."/>
            <person name="Sun L."/>
            <person name="Toyonaga M."/>
            <person name="Kuroda K."/>
            <person name="Ohashi A."/>
            <person name="Cruz R."/>
            <person name="Yamaguchi T."/>
            <person name="Sekiguchi Y."/>
        </authorList>
    </citation>
    <scope>NUCLEOTIDE SEQUENCE [LARGE SCALE GENOMIC DNA]</scope>
    <source>
        <strain evidence="5">TC1</strain>
    </source>
</reference>
<protein>
    <submittedName>
        <fullName evidence="5">Transcriptional attenuator, LytR family</fullName>
    </submittedName>
</protein>
<name>A0A0K8P9K8_9CHLR</name>
<dbReference type="NCBIfam" id="TIGR00350">
    <property type="entry name" value="lytR_cpsA_psr"/>
    <property type="match status" value="1"/>
</dbReference>